<reference evidence="2" key="1">
    <citation type="journal article" date="2014" name="Front. Microbiol.">
        <title>High frequency of phylogenetically diverse reductive dehalogenase-homologous genes in deep subseafloor sedimentary metagenomes.</title>
        <authorList>
            <person name="Kawai M."/>
            <person name="Futagami T."/>
            <person name="Toyoda A."/>
            <person name="Takaki Y."/>
            <person name="Nishi S."/>
            <person name="Hori S."/>
            <person name="Arai W."/>
            <person name="Tsubouchi T."/>
            <person name="Morono Y."/>
            <person name="Uchiyama I."/>
            <person name="Ito T."/>
            <person name="Fujiyama A."/>
            <person name="Inagaki F."/>
            <person name="Takami H."/>
        </authorList>
    </citation>
    <scope>NUCLEOTIDE SEQUENCE</scope>
    <source>
        <strain evidence="2">Expedition CK06-06</strain>
    </source>
</reference>
<feature type="transmembrane region" description="Helical" evidence="1">
    <location>
        <begin position="6"/>
        <end position="25"/>
    </location>
</feature>
<keyword evidence="1" id="KW-0472">Membrane</keyword>
<evidence type="ECO:0000256" key="1">
    <source>
        <dbReference type="SAM" id="Phobius"/>
    </source>
</evidence>
<organism evidence="2">
    <name type="scientific">marine sediment metagenome</name>
    <dbReference type="NCBI Taxonomy" id="412755"/>
    <lineage>
        <taxon>unclassified sequences</taxon>
        <taxon>metagenomes</taxon>
        <taxon>ecological metagenomes</taxon>
    </lineage>
</organism>
<evidence type="ECO:0000313" key="2">
    <source>
        <dbReference type="EMBL" id="GAF69902.1"/>
    </source>
</evidence>
<sequence>MTAQYVIIGLIAGIIIGWILGEFSLKKRIAAHKRERQIRKRERQRKLLDNFRVEVKNNTIRLKKELKRIALSKQLAPIELLFKHYNKRLCRVADNEVLQVLQDFYKELTALLSANEIIIDFSEKNIQPNEKLEAEVIALFYNSMSAMIIRRIEKLVETGTVIVSILEEKIGEM</sequence>
<keyword evidence="1" id="KW-1133">Transmembrane helix</keyword>
<protein>
    <submittedName>
        <fullName evidence="2">Uncharacterized protein</fullName>
    </submittedName>
</protein>
<name>X0S1R3_9ZZZZ</name>
<comment type="caution">
    <text evidence="2">The sequence shown here is derived from an EMBL/GenBank/DDBJ whole genome shotgun (WGS) entry which is preliminary data.</text>
</comment>
<accession>X0S1R3</accession>
<proteinExistence type="predicted"/>
<gene>
    <name evidence="2" type="ORF">S01H1_04980</name>
</gene>
<dbReference type="EMBL" id="BARS01002601">
    <property type="protein sequence ID" value="GAF69902.1"/>
    <property type="molecule type" value="Genomic_DNA"/>
</dbReference>
<dbReference type="AlphaFoldDB" id="X0S1R3"/>
<keyword evidence="1" id="KW-0812">Transmembrane</keyword>